<gene>
    <name evidence="1" type="ORF">METZ01_LOCUS356918</name>
</gene>
<dbReference type="InterPro" id="IPR056209">
    <property type="entry name" value="SU10_adaptor"/>
</dbReference>
<dbReference type="EMBL" id="UINC01125909">
    <property type="protein sequence ID" value="SVD04064.1"/>
    <property type="molecule type" value="Genomic_DNA"/>
</dbReference>
<proteinExistence type="predicted"/>
<dbReference type="AlphaFoldDB" id="A0A382S295"/>
<accession>A0A382S295</accession>
<protein>
    <submittedName>
        <fullName evidence="1">Uncharacterized protein</fullName>
    </submittedName>
</protein>
<organism evidence="1">
    <name type="scientific">marine metagenome</name>
    <dbReference type="NCBI Taxonomy" id="408172"/>
    <lineage>
        <taxon>unclassified sequences</taxon>
        <taxon>metagenomes</taxon>
        <taxon>ecological metagenomes</taxon>
    </lineage>
</organism>
<evidence type="ECO:0000313" key="1">
    <source>
        <dbReference type="EMBL" id="SVD04064.1"/>
    </source>
</evidence>
<feature type="non-terminal residue" evidence="1">
    <location>
        <position position="1"/>
    </location>
</feature>
<dbReference type="Pfam" id="PF24175">
    <property type="entry name" value="SU10_adaptor"/>
    <property type="match status" value="1"/>
</dbReference>
<name>A0A382S295_9ZZZZ</name>
<reference evidence="1" key="1">
    <citation type="submission" date="2018-05" db="EMBL/GenBank/DDBJ databases">
        <authorList>
            <person name="Lanie J.A."/>
            <person name="Ng W.-L."/>
            <person name="Kazmierczak K.M."/>
            <person name="Andrzejewski T.M."/>
            <person name="Davidsen T.M."/>
            <person name="Wayne K.J."/>
            <person name="Tettelin H."/>
            <person name="Glass J.I."/>
            <person name="Rusch D."/>
            <person name="Podicherti R."/>
            <person name="Tsui H.-C.T."/>
            <person name="Winkler M.E."/>
        </authorList>
    </citation>
    <scope>NUCLEOTIDE SEQUENCE</scope>
</reference>
<sequence>EARTGYDYKTARRSLDLMMLEWQNRGLNLWTIESGTTTLTAGTSEYTFDADTVDMLEVHLRLNSGDTSSQTDYDLTRVSVSGYADLPNKLQEGRPLQYYVERLTSSFKLVLYPIPDDIQTYVLSYYRVRQVYDSGDLGSYNMDVPKLFLPSLVAGLAYYVGMKYPEAVGNRLALLKQEYMEQFDLAAEENRVKASFRFVTWTYNS</sequence>